<dbReference type="RefSeq" id="WP_085275423.1">
    <property type="nucleotide sequence ID" value="NZ_FXAG01000004.1"/>
</dbReference>
<dbReference type="InterPro" id="IPR004616">
    <property type="entry name" value="Leu/Phe-tRNA_Trfase"/>
</dbReference>
<dbReference type="AlphaFoldDB" id="A0A1Y6BLJ3"/>
<evidence type="ECO:0000256" key="13">
    <source>
        <dbReference type="ARBA" id="ARBA00077165"/>
    </source>
</evidence>
<evidence type="ECO:0000256" key="5">
    <source>
        <dbReference type="ARBA" id="ARBA00050607"/>
    </source>
</evidence>
<dbReference type="EMBL" id="FXAG01000004">
    <property type="protein sequence ID" value="SMF07172.1"/>
    <property type="molecule type" value="Genomic_DNA"/>
</dbReference>
<evidence type="ECO:0000256" key="9">
    <source>
        <dbReference type="ARBA" id="ARBA00061535"/>
    </source>
</evidence>
<dbReference type="GO" id="GO:0030163">
    <property type="term" value="P:protein catabolic process"/>
    <property type="evidence" value="ECO:0007669"/>
    <property type="project" value="UniProtKB-UniRule"/>
</dbReference>
<dbReference type="GO" id="GO:0005737">
    <property type="term" value="C:cytoplasm"/>
    <property type="evidence" value="ECO:0007669"/>
    <property type="project" value="UniProtKB-SubCell"/>
</dbReference>
<dbReference type="FunFam" id="3.40.630.70:FF:000001">
    <property type="entry name" value="Leucyl/phenylalanyl-tRNA--protein transferase"/>
    <property type="match status" value="1"/>
</dbReference>
<reference evidence="17" key="1">
    <citation type="submission" date="2017-04" db="EMBL/GenBank/DDBJ databases">
        <authorList>
            <person name="Varghese N."/>
            <person name="Submissions S."/>
        </authorList>
    </citation>
    <scope>NUCLEOTIDE SEQUENCE [LARGE SCALE GENOMIC DNA]</scope>
    <source>
        <strain evidence="17">DSM 22618</strain>
    </source>
</reference>
<dbReference type="Pfam" id="PF03588">
    <property type="entry name" value="Leu_Phe_trans"/>
    <property type="match status" value="1"/>
</dbReference>
<comment type="catalytic activity">
    <reaction evidence="7 15">
        <text>N-terminal L-lysyl-[protein] + L-leucyl-tRNA(Leu) = N-terminal L-leucyl-L-lysyl-[protein] + tRNA(Leu) + H(+)</text>
        <dbReference type="Rhea" id="RHEA:12340"/>
        <dbReference type="Rhea" id="RHEA-COMP:9613"/>
        <dbReference type="Rhea" id="RHEA-COMP:9622"/>
        <dbReference type="Rhea" id="RHEA-COMP:12670"/>
        <dbReference type="Rhea" id="RHEA-COMP:12671"/>
        <dbReference type="ChEBI" id="CHEBI:15378"/>
        <dbReference type="ChEBI" id="CHEBI:65249"/>
        <dbReference type="ChEBI" id="CHEBI:78442"/>
        <dbReference type="ChEBI" id="CHEBI:78494"/>
        <dbReference type="ChEBI" id="CHEBI:133043"/>
        <dbReference type="EC" id="2.3.2.6"/>
    </reaction>
</comment>
<accession>A0A1Y6BLJ3</accession>
<keyword evidence="4 15" id="KW-0012">Acyltransferase</keyword>
<evidence type="ECO:0000256" key="6">
    <source>
        <dbReference type="ARBA" id="ARBA00050652"/>
    </source>
</evidence>
<evidence type="ECO:0000256" key="4">
    <source>
        <dbReference type="ARBA" id="ARBA00023315"/>
    </source>
</evidence>
<keyword evidence="2 15" id="KW-0963">Cytoplasm</keyword>
<sequence length="233" mass="25994">MVPWLSRELAFPSVESALIEPDGLLAAGGDLSSARLVLGYSQGIFPWFSPGEPILWWSPSERMVLFPAELRITRSLAKTLRNHPYEIRVDTAFREVMKACAAPRDGQPGTWIGPGMVDAYCHLHELGLAHSFETWQQGVLVGGLYGVALGRMFYGESMFSRVSNASKLAFVHMSRHLQRCGFAMIDCQMYTSHLASLGARRIPRHEFLATLKELVGLSAPEGMWSYRYSNESP</sequence>
<organism evidence="16 17">
    <name type="scientific">Pseudogulbenkiania subflava DSM 22618</name>
    <dbReference type="NCBI Taxonomy" id="1123014"/>
    <lineage>
        <taxon>Bacteria</taxon>
        <taxon>Pseudomonadati</taxon>
        <taxon>Pseudomonadota</taxon>
        <taxon>Betaproteobacteria</taxon>
        <taxon>Neisseriales</taxon>
        <taxon>Chromobacteriaceae</taxon>
        <taxon>Pseudogulbenkiania</taxon>
    </lineage>
</organism>
<dbReference type="HAMAP" id="MF_00688">
    <property type="entry name" value="Leu_Phe_trans"/>
    <property type="match status" value="1"/>
</dbReference>
<protein>
    <recommendedName>
        <fullName evidence="11 15">Leucyl/phenylalanyl-tRNA--protein transferase</fullName>
        <ecNumber evidence="10 15">2.3.2.6</ecNumber>
    </recommendedName>
    <alternativeName>
        <fullName evidence="12 15">L/F-transferase</fullName>
    </alternativeName>
    <alternativeName>
        <fullName evidence="13 15">Leucyltransferase</fullName>
    </alternativeName>
    <alternativeName>
        <fullName evidence="14 15">Phenyalanyltransferase</fullName>
    </alternativeName>
</protein>
<evidence type="ECO:0000256" key="7">
    <source>
        <dbReference type="ARBA" id="ARBA00051538"/>
    </source>
</evidence>
<keyword evidence="17" id="KW-1185">Reference proteome</keyword>
<evidence type="ECO:0000256" key="15">
    <source>
        <dbReference type="HAMAP-Rule" id="MF_00688"/>
    </source>
</evidence>
<evidence type="ECO:0000256" key="2">
    <source>
        <dbReference type="ARBA" id="ARBA00022490"/>
    </source>
</evidence>
<evidence type="ECO:0000256" key="3">
    <source>
        <dbReference type="ARBA" id="ARBA00022679"/>
    </source>
</evidence>
<evidence type="ECO:0000256" key="1">
    <source>
        <dbReference type="ARBA" id="ARBA00004496"/>
    </source>
</evidence>
<dbReference type="InterPro" id="IPR016181">
    <property type="entry name" value="Acyl_CoA_acyltransferase"/>
</dbReference>
<comment type="subcellular location">
    <subcellularLocation>
        <location evidence="1 15">Cytoplasm</location>
    </subcellularLocation>
</comment>
<dbReference type="STRING" id="1123014.SAMN02745746_01098"/>
<evidence type="ECO:0000256" key="11">
    <source>
        <dbReference type="ARBA" id="ARBA00074372"/>
    </source>
</evidence>
<proteinExistence type="inferred from homology"/>
<evidence type="ECO:0000256" key="8">
    <source>
        <dbReference type="ARBA" id="ARBA00054043"/>
    </source>
</evidence>
<dbReference type="Gene3D" id="3.40.630.70">
    <property type="entry name" value="Leucyl/phenylalanyl-tRNA-protein transferase, C-terminal domain"/>
    <property type="match status" value="1"/>
</dbReference>
<dbReference type="PANTHER" id="PTHR30098:SF2">
    <property type="entry name" value="LEUCYL_PHENYLALANYL-TRNA--PROTEIN TRANSFERASE"/>
    <property type="match status" value="1"/>
</dbReference>
<dbReference type="NCBIfam" id="TIGR00667">
    <property type="entry name" value="aat"/>
    <property type="match status" value="1"/>
</dbReference>
<gene>
    <name evidence="15" type="primary">aat</name>
    <name evidence="16" type="ORF">SAMN02745746_01098</name>
</gene>
<evidence type="ECO:0000256" key="10">
    <source>
        <dbReference type="ARBA" id="ARBA00066767"/>
    </source>
</evidence>
<dbReference type="GO" id="GO:0008914">
    <property type="term" value="F:leucyl-tRNA--protein transferase activity"/>
    <property type="evidence" value="ECO:0007669"/>
    <property type="project" value="UniProtKB-UniRule"/>
</dbReference>
<comment type="similarity">
    <text evidence="9 15">Belongs to the L/F-transferase family.</text>
</comment>
<dbReference type="InterPro" id="IPR042203">
    <property type="entry name" value="Leu/Phe-tRNA_Trfase_C"/>
</dbReference>
<dbReference type="Proteomes" id="UP000192920">
    <property type="component" value="Unassembled WGS sequence"/>
</dbReference>
<keyword evidence="3 15" id="KW-0808">Transferase</keyword>
<dbReference type="Gene3D" id="3.30.70.3550">
    <property type="entry name" value="Leucyl/phenylalanyl-tRNA-protein transferase, N-terminal domain"/>
    <property type="match status" value="1"/>
</dbReference>
<comment type="catalytic activity">
    <reaction evidence="5 15">
        <text>L-phenylalanyl-tRNA(Phe) + an N-terminal L-alpha-aminoacyl-[protein] = an N-terminal L-phenylalanyl-L-alpha-aminoacyl-[protein] + tRNA(Phe)</text>
        <dbReference type="Rhea" id="RHEA:43632"/>
        <dbReference type="Rhea" id="RHEA-COMP:9668"/>
        <dbReference type="Rhea" id="RHEA-COMP:9699"/>
        <dbReference type="Rhea" id="RHEA-COMP:10636"/>
        <dbReference type="Rhea" id="RHEA-COMP:10637"/>
        <dbReference type="ChEBI" id="CHEBI:78442"/>
        <dbReference type="ChEBI" id="CHEBI:78531"/>
        <dbReference type="ChEBI" id="CHEBI:78597"/>
        <dbReference type="ChEBI" id="CHEBI:83561"/>
        <dbReference type="EC" id="2.3.2.6"/>
    </reaction>
</comment>
<evidence type="ECO:0000256" key="12">
    <source>
        <dbReference type="ARBA" id="ARBA00077136"/>
    </source>
</evidence>
<dbReference type="EC" id="2.3.2.6" evidence="10 15"/>
<dbReference type="InterPro" id="IPR042221">
    <property type="entry name" value="Leu/Phe-tRNA_Trfase_N"/>
</dbReference>
<comment type="catalytic activity">
    <reaction evidence="6 15">
        <text>N-terminal L-arginyl-[protein] + L-leucyl-tRNA(Leu) = N-terminal L-leucyl-L-arginyl-[protein] + tRNA(Leu) + H(+)</text>
        <dbReference type="Rhea" id="RHEA:50416"/>
        <dbReference type="Rhea" id="RHEA-COMP:9613"/>
        <dbReference type="Rhea" id="RHEA-COMP:9622"/>
        <dbReference type="Rhea" id="RHEA-COMP:12672"/>
        <dbReference type="Rhea" id="RHEA-COMP:12673"/>
        <dbReference type="ChEBI" id="CHEBI:15378"/>
        <dbReference type="ChEBI" id="CHEBI:64719"/>
        <dbReference type="ChEBI" id="CHEBI:78442"/>
        <dbReference type="ChEBI" id="CHEBI:78494"/>
        <dbReference type="ChEBI" id="CHEBI:133044"/>
        <dbReference type="EC" id="2.3.2.6"/>
    </reaction>
</comment>
<evidence type="ECO:0000313" key="17">
    <source>
        <dbReference type="Proteomes" id="UP000192920"/>
    </source>
</evidence>
<evidence type="ECO:0000313" key="16">
    <source>
        <dbReference type="EMBL" id="SMF07172.1"/>
    </source>
</evidence>
<name>A0A1Y6BLJ3_9NEIS</name>
<dbReference type="FunFam" id="3.30.70.3550:FF:000001">
    <property type="entry name" value="Leucyl/phenylalanyl-tRNA--protein transferase"/>
    <property type="match status" value="1"/>
</dbReference>
<comment type="function">
    <text evidence="8 15">Functions in the N-end rule pathway of protein degradation where it conjugates Leu, Phe and, less efficiently, Met from aminoacyl-tRNAs to the N-termini of proteins containing an N-terminal arginine or lysine.</text>
</comment>
<evidence type="ECO:0000256" key="14">
    <source>
        <dbReference type="ARBA" id="ARBA00083640"/>
    </source>
</evidence>
<dbReference type="SUPFAM" id="SSF55729">
    <property type="entry name" value="Acyl-CoA N-acyltransferases (Nat)"/>
    <property type="match status" value="1"/>
</dbReference>
<dbReference type="PANTHER" id="PTHR30098">
    <property type="entry name" value="LEUCYL/PHENYLALANYL-TRNA--PROTEIN TRANSFERASE"/>
    <property type="match status" value="1"/>
</dbReference>